<organism evidence="1 2">
    <name type="scientific">Mycobacterium marinum</name>
    <dbReference type="NCBI Taxonomy" id="1781"/>
    <lineage>
        <taxon>Bacteria</taxon>
        <taxon>Bacillati</taxon>
        <taxon>Actinomycetota</taxon>
        <taxon>Actinomycetes</taxon>
        <taxon>Mycobacteriales</taxon>
        <taxon>Mycobacteriaceae</taxon>
        <taxon>Mycobacterium</taxon>
        <taxon>Mycobacterium ulcerans group</taxon>
    </lineage>
</organism>
<dbReference type="AlphaFoldDB" id="A0A2Z5YEE6"/>
<dbReference type="InterPro" id="IPR021213">
    <property type="entry name" value="DUF2567"/>
</dbReference>
<proteinExistence type="predicted"/>
<protein>
    <submittedName>
        <fullName evidence="1">Uncharacterized protein</fullName>
    </submittedName>
</protein>
<dbReference type="Proteomes" id="UP000257451">
    <property type="component" value="Unassembled WGS sequence"/>
</dbReference>
<gene>
    <name evidence="1" type="ORF">DAVIS_02799</name>
</gene>
<name>A0A2Z5YEE6_MYCMR</name>
<evidence type="ECO:0000313" key="1">
    <source>
        <dbReference type="EMBL" id="RFZ40834.1"/>
    </source>
</evidence>
<dbReference type="EMBL" id="PEDF01000085">
    <property type="protein sequence ID" value="RFZ40834.1"/>
    <property type="molecule type" value="Genomic_DNA"/>
</dbReference>
<evidence type="ECO:0000313" key="2">
    <source>
        <dbReference type="Proteomes" id="UP000257451"/>
    </source>
</evidence>
<sequence>MTEESVPAVPTTSHEAQPPVDAVGLPDSGGPRTSRTRAITTVMLGLTAVGLLVGGLWAWVAPAVHAVVAVTRTGERVHDYLGSESENFFVAPFLMLGLLGVVAVVAAVLIWQWREHRGPAMVAAFAAGLVGAAAAATAVGALLVYWRYGALDFDTVPLASGDHSLTYVIEAPPVFFARHASLIAATLLLPAAVGSLVYALMAAGTVRDDLGGYPPVEPRPAAPAKAPEAPVP</sequence>
<comment type="caution">
    <text evidence="1">The sequence shown here is derived from an EMBL/GenBank/DDBJ whole genome shotgun (WGS) entry which is preliminary data.</text>
</comment>
<reference evidence="1 2" key="1">
    <citation type="journal article" date="2018" name="Sci. Rep.">
        <title>Extensive genomic diversity among Mycobacterium marinum strains revealed by whole genome sequencing.</title>
        <authorList>
            <person name="Das S."/>
            <person name="Pettersson B.M."/>
            <person name="Behra P.R."/>
            <person name="Mallick A."/>
            <person name="Cheramie M."/>
            <person name="Ramesh M."/>
            <person name="Shirreff L."/>
            <person name="DuCote T."/>
            <person name="Dasgupta S."/>
            <person name="Ennis D.G."/>
            <person name="Kirsebom L.A."/>
        </authorList>
    </citation>
    <scope>NUCLEOTIDE SEQUENCE [LARGE SCALE GENOMIC DNA]</scope>
    <source>
        <strain evidence="1 2">Davis1</strain>
    </source>
</reference>
<dbReference type="Pfam" id="PF10821">
    <property type="entry name" value="DUF2567"/>
    <property type="match status" value="1"/>
</dbReference>
<accession>A0A2Z5YEE6</accession>